<dbReference type="CDD" id="cd11307">
    <property type="entry name" value="M35_Asp_f2_like"/>
    <property type="match status" value="1"/>
</dbReference>
<dbReference type="GO" id="GO:0005178">
    <property type="term" value="F:integrin binding"/>
    <property type="evidence" value="ECO:0007669"/>
    <property type="project" value="TreeGrafter"/>
</dbReference>
<name>A0A8B8UZ14_SACPA</name>
<feature type="chain" id="PRO_5034281045" evidence="4">
    <location>
        <begin position="21"/>
        <end position="249"/>
    </location>
</feature>
<dbReference type="Gene3D" id="3.40.390.10">
    <property type="entry name" value="Collagenase (Catalytic Domain)"/>
    <property type="match status" value="1"/>
</dbReference>
<dbReference type="RefSeq" id="XP_033769009.1">
    <property type="nucleotide sequence ID" value="XM_033913118.1"/>
</dbReference>
<evidence type="ECO:0000256" key="2">
    <source>
        <dbReference type="ARBA" id="ARBA00023180"/>
    </source>
</evidence>
<dbReference type="SUPFAM" id="SSF55486">
    <property type="entry name" value="Metalloproteases ('zincins'), catalytic domain"/>
    <property type="match status" value="1"/>
</dbReference>
<dbReference type="GO" id="GO:0008237">
    <property type="term" value="F:metallopeptidase activity"/>
    <property type="evidence" value="ECO:0007669"/>
    <property type="project" value="InterPro"/>
</dbReference>
<dbReference type="VEuPathDB" id="FungiDB:SPAR_O00050"/>
<comment type="similarity">
    <text evidence="3">Belongs to the ZPS1 family.</text>
</comment>
<dbReference type="GeneID" id="54633434"/>
<proteinExistence type="inferred from homology"/>
<dbReference type="GO" id="GO:0009986">
    <property type="term" value="C:cell surface"/>
    <property type="evidence" value="ECO:0007669"/>
    <property type="project" value="TreeGrafter"/>
</dbReference>
<keyword evidence="2" id="KW-0325">Glycoprotein</keyword>
<dbReference type="InterPro" id="IPR024079">
    <property type="entry name" value="MetalloPept_cat_dom_sf"/>
</dbReference>
<dbReference type="InterPro" id="IPR029482">
    <property type="entry name" value="HRXXH"/>
</dbReference>
<evidence type="ECO:0000256" key="4">
    <source>
        <dbReference type="SAM" id="SignalP"/>
    </source>
</evidence>
<dbReference type="GO" id="GO:0008270">
    <property type="term" value="F:zinc ion binding"/>
    <property type="evidence" value="ECO:0007669"/>
    <property type="project" value="TreeGrafter"/>
</dbReference>
<accession>A0A8B8UZ14</accession>
<reference evidence="6" key="2">
    <citation type="submission" date="2020-01" db="EMBL/GenBank/DDBJ databases">
        <title>Population-level Yeast Reference Genomes.</title>
        <authorList>
            <person name="Yue J.-X."/>
        </authorList>
    </citation>
    <scope>NUCLEOTIDE SEQUENCE</scope>
    <source>
        <strain evidence="6">CBS432</strain>
    </source>
</reference>
<evidence type="ECO:0000313" key="6">
    <source>
        <dbReference type="RefSeq" id="XP_033769009.1"/>
    </source>
</evidence>
<evidence type="ECO:0000256" key="3">
    <source>
        <dbReference type="ARBA" id="ARBA00060890"/>
    </source>
</evidence>
<dbReference type="GO" id="GO:0005576">
    <property type="term" value="C:extracellular region"/>
    <property type="evidence" value="ECO:0007669"/>
    <property type="project" value="TreeGrafter"/>
</dbReference>
<reference evidence="6" key="4">
    <citation type="submission" date="2025-08" db="UniProtKB">
        <authorList>
            <consortium name="RefSeq"/>
        </authorList>
    </citation>
    <scope>IDENTIFICATION</scope>
    <source>
        <strain evidence="6">CBS432</strain>
    </source>
</reference>
<feature type="signal peptide" evidence="4">
    <location>
        <begin position="1"/>
        <end position="20"/>
    </location>
</feature>
<dbReference type="GO" id="GO:0009277">
    <property type="term" value="C:fungal-type cell wall"/>
    <property type="evidence" value="ECO:0007669"/>
    <property type="project" value="TreeGrafter"/>
</dbReference>
<dbReference type="FunFam" id="3.40.390.10:FF:000043">
    <property type="entry name" value="Major allergen Asp F2"/>
    <property type="match status" value="1"/>
</dbReference>
<reference evidence="6" key="3">
    <citation type="submission" date="2025-07" db="EMBL/GenBank/DDBJ databases">
        <authorList>
            <consortium name="NCBI Genome Project"/>
        </authorList>
    </citation>
    <scope>NUCLEOTIDE SEQUENCE</scope>
    <source>
        <strain evidence="6">CBS432</strain>
    </source>
</reference>
<organism evidence="6">
    <name type="scientific">Saccharomyces paradoxus</name>
    <name type="common">Yeast</name>
    <name type="synonym">Saccharomyces douglasii</name>
    <dbReference type="NCBI Taxonomy" id="27291"/>
    <lineage>
        <taxon>Eukaryota</taxon>
        <taxon>Fungi</taxon>
        <taxon>Dikarya</taxon>
        <taxon>Ascomycota</taxon>
        <taxon>Saccharomycotina</taxon>
        <taxon>Saccharomycetes</taxon>
        <taxon>Saccharomycetales</taxon>
        <taxon>Saccharomycetaceae</taxon>
        <taxon>Saccharomyces</taxon>
    </lineage>
</organism>
<dbReference type="InterPro" id="IPR039124">
    <property type="entry name" value="PRA1-like"/>
</dbReference>
<evidence type="ECO:0000259" key="5">
    <source>
        <dbReference type="Pfam" id="PF13933"/>
    </source>
</evidence>
<protein>
    <submittedName>
        <fullName evidence="6">Zps1p</fullName>
    </submittedName>
</protein>
<keyword evidence="1 4" id="KW-0732">Signal</keyword>
<dbReference type="PANTHER" id="PTHR39399">
    <property type="entry name" value="PROTEIN ZPS1"/>
    <property type="match status" value="1"/>
</dbReference>
<dbReference type="OrthoDB" id="4689212at2759"/>
<dbReference type="AlphaFoldDB" id="A0A8B8UZ14"/>
<gene>
    <name evidence="6" type="primary">ZPS1</name>
    <name evidence="6" type="ORF">SPAR_O00050</name>
</gene>
<dbReference type="PANTHER" id="PTHR39399:SF1">
    <property type="entry name" value="PROTEIN ZPS1"/>
    <property type="match status" value="1"/>
</dbReference>
<evidence type="ECO:0000256" key="1">
    <source>
        <dbReference type="ARBA" id="ARBA00022729"/>
    </source>
</evidence>
<reference evidence="6" key="1">
    <citation type="journal article" date="2017" name="Nat. Genet.">
        <title>Contrasting evolutionary genome dynamics between domesticated and wild yeasts.</title>
        <authorList>
            <person name="Yue J.X."/>
            <person name="Li J."/>
            <person name="Aigrain L."/>
            <person name="Hallin J."/>
            <person name="Persson K."/>
            <person name="Oliver K."/>
            <person name="Bergstrom A."/>
            <person name="Coupland P."/>
            <person name="Warringer J."/>
            <person name="Lagomarsino M.C."/>
            <person name="Fischer G."/>
            <person name="Durbin R."/>
            <person name="Liti G."/>
        </authorList>
    </citation>
    <scope>NUCLEOTIDE SEQUENCE</scope>
    <source>
        <strain evidence="6">CBS432</strain>
    </source>
</reference>
<dbReference type="KEGG" id="spao:SPAR_O00050"/>
<dbReference type="Pfam" id="PF13933">
    <property type="entry name" value="HRXXH"/>
    <property type="match status" value="1"/>
</dbReference>
<sequence length="249" mass="27511">MKFSSGKSMIFATIASLALSAPVTYDTNSTVELQSSLSQEVLGWSHATFPTIYQTCNETNARMLNAAFKDTAEVTAYGKDRLLNYGVDDVYYKRWFGNGSIFTVMGVFDQLMEASKGGMLMRCDDVDGLCAANPNYYAGHHRQSAPAETVICDYFYTARKPLSSICFEGTIVDVGPKHYAGIDMLHRYLHVPTMSMDGYVGEYAETLEEVVDYAQNNATFAVRNTDNYLYYLADVYSASVIPGGCLGNL</sequence>
<feature type="domain" description="Putative peptidase" evidence="5">
    <location>
        <begin position="10"/>
        <end position="248"/>
    </location>
</feature>